<feature type="chain" id="PRO_5016976482" description="Outer membrane protein beta-barrel domain-containing protein" evidence="1">
    <location>
        <begin position="27"/>
        <end position="168"/>
    </location>
</feature>
<accession>A0A370DAP9</accession>
<reference evidence="2 3" key="1">
    <citation type="journal article" date="2018" name="ISME J.">
        <title>Endosymbiont genomes yield clues of tubeworm success.</title>
        <authorList>
            <person name="Li Y."/>
            <person name="Liles M.R."/>
            <person name="Halanych K.M."/>
        </authorList>
    </citation>
    <scope>NUCLEOTIDE SEQUENCE [LARGE SCALE GENOMIC DNA]</scope>
    <source>
        <strain evidence="2">A1464</strain>
    </source>
</reference>
<dbReference type="EMBL" id="QFXC01000013">
    <property type="protein sequence ID" value="RDH81444.1"/>
    <property type="molecule type" value="Genomic_DNA"/>
</dbReference>
<evidence type="ECO:0008006" key="4">
    <source>
        <dbReference type="Google" id="ProtNLM"/>
    </source>
</evidence>
<gene>
    <name evidence="2" type="ORF">DIZ80_15285</name>
</gene>
<sequence length="168" mass="18085">MHHINKIFTLLTALLLSVSLITPVFADNGSTKKGPLLDKGKFSIGAGISLNSVSGPADDEVGFQFFGAYDLTQLKLMDGVDSSVEFGYMDYGFSGADSNGIWGTYVIDGAMSGQFGWLARLGLDLGDDSGFMLGAGLSYAISKKIDTRLEFVARDEVNSLQFNVLYRL</sequence>
<dbReference type="Proteomes" id="UP000254266">
    <property type="component" value="Unassembled WGS sequence"/>
</dbReference>
<dbReference type="InterPro" id="IPR011250">
    <property type="entry name" value="OMP/PagP_B-barrel"/>
</dbReference>
<dbReference type="SUPFAM" id="SSF56925">
    <property type="entry name" value="OMPA-like"/>
    <property type="match status" value="1"/>
</dbReference>
<keyword evidence="3" id="KW-1185">Reference proteome</keyword>
<name>A0A370DAP9_9GAMM</name>
<protein>
    <recommendedName>
        <fullName evidence="4">Outer membrane protein beta-barrel domain-containing protein</fullName>
    </recommendedName>
</protein>
<evidence type="ECO:0000313" key="2">
    <source>
        <dbReference type="EMBL" id="RDH81444.1"/>
    </source>
</evidence>
<feature type="signal peptide" evidence="1">
    <location>
        <begin position="1"/>
        <end position="26"/>
    </location>
</feature>
<evidence type="ECO:0000256" key="1">
    <source>
        <dbReference type="SAM" id="SignalP"/>
    </source>
</evidence>
<keyword evidence="1" id="KW-0732">Signal</keyword>
<comment type="caution">
    <text evidence="2">The sequence shown here is derived from an EMBL/GenBank/DDBJ whole genome shotgun (WGS) entry which is preliminary data.</text>
</comment>
<organism evidence="2 3">
    <name type="scientific">endosymbiont of Galathealinum brachiosum</name>
    <dbReference type="NCBI Taxonomy" id="2200906"/>
    <lineage>
        <taxon>Bacteria</taxon>
        <taxon>Pseudomonadati</taxon>
        <taxon>Pseudomonadota</taxon>
        <taxon>Gammaproteobacteria</taxon>
        <taxon>sulfur-oxidizing symbionts</taxon>
    </lineage>
</organism>
<dbReference type="AlphaFoldDB" id="A0A370DAP9"/>
<proteinExistence type="predicted"/>
<evidence type="ECO:0000313" key="3">
    <source>
        <dbReference type="Proteomes" id="UP000254266"/>
    </source>
</evidence>